<feature type="repeat" description="WD" evidence="3">
    <location>
        <begin position="43"/>
        <end position="84"/>
    </location>
</feature>
<protein>
    <submittedName>
        <fullName evidence="5">Uncharacterized protein</fullName>
    </submittedName>
</protein>
<dbReference type="OrthoDB" id="4869960at2759"/>
<dbReference type="InterPro" id="IPR045151">
    <property type="entry name" value="DCAF8"/>
</dbReference>
<evidence type="ECO:0000256" key="2">
    <source>
        <dbReference type="ARBA" id="ARBA00022737"/>
    </source>
</evidence>
<keyword evidence="1 3" id="KW-0853">WD repeat</keyword>
<name>A0A507D1B2_9FUNG</name>
<dbReference type="InterPro" id="IPR036322">
    <property type="entry name" value="WD40_repeat_dom_sf"/>
</dbReference>
<evidence type="ECO:0000256" key="3">
    <source>
        <dbReference type="PROSITE-ProRule" id="PRU00221"/>
    </source>
</evidence>
<keyword evidence="2" id="KW-0677">Repeat</keyword>
<dbReference type="InterPro" id="IPR015943">
    <property type="entry name" value="WD40/YVTN_repeat-like_dom_sf"/>
</dbReference>
<organism evidence="5 6">
    <name type="scientific">Synchytrium endobioticum</name>
    <dbReference type="NCBI Taxonomy" id="286115"/>
    <lineage>
        <taxon>Eukaryota</taxon>
        <taxon>Fungi</taxon>
        <taxon>Fungi incertae sedis</taxon>
        <taxon>Chytridiomycota</taxon>
        <taxon>Chytridiomycota incertae sedis</taxon>
        <taxon>Chytridiomycetes</taxon>
        <taxon>Synchytriales</taxon>
        <taxon>Synchytriaceae</taxon>
        <taxon>Synchytrium</taxon>
    </lineage>
</organism>
<accession>A0A507D1B2</accession>
<comment type="caution">
    <text evidence="5">The sequence shown here is derived from an EMBL/GenBank/DDBJ whole genome shotgun (WGS) entry which is preliminary data.</text>
</comment>
<dbReference type="Proteomes" id="UP000320475">
    <property type="component" value="Unassembled WGS sequence"/>
</dbReference>
<dbReference type="Gene3D" id="2.130.10.10">
    <property type="entry name" value="YVTN repeat-like/Quinoprotein amine dehydrogenase"/>
    <property type="match status" value="2"/>
</dbReference>
<dbReference type="InterPro" id="IPR001680">
    <property type="entry name" value="WD40_rpt"/>
</dbReference>
<dbReference type="EMBL" id="QEAM01000155">
    <property type="protein sequence ID" value="TPX45101.1"/>
    <property type="molecule type" value="Genomic_DNA"/>
</dbReference>
<dbReference type="PANTHER" id="PTHR15574">
    <property type="entry name" value="WD REPEAT DOMAIN-CONTAINING FAMILY"/>
    <property type="match status" value="1"/>
</dbReference>
<dbReference type="PANTHER" id="PTHR15574:SF43">
    <property type="entry name" value="DDB1- AND CUL4-ASSOCIATED FACTOR 5"/>
    <property type="match status" value="1"/>
</dbReference>
<evidence type="ECO:0000313" key="6">
    <source>
        <dbReference type="Proteomes" id="UP000320475"/>
    </source>
</evidence>
<dbReference type="PROSITE" id="PS50294">
    <property type="entry name" value="WD_REPEATS_REGION"/>
    <property type="match status" value="1"/>
</dbReference>
<reference evidence="5 6" key="1">
    <citation type="journal article" date="2019" name="Sci. Rep.">
        <title>Comparative genomics of chytrid fungi reveal insights into the obligate biotrophic and pathogenic lifestyle of Synchytrium endobioticum.</title>
        <authorList>
            <person name="van de Vossenberg B.T.L.H."/>
            <person name="Warris S."/>
            <person name="Nguyen H.D.T."/>
            <person name="van Gent-Pelzer M.P.E."/>
            <person name="Joly D.L."/>
            <person name="van de Geest H.C."/>
            <person name="Bonants P.J.M."/>
            <person name="Smith D.S."/>
            <person name="Levesque C.A."/>
            <person name="van der Lee T.A.J."/>
        </authorList>
    </citation>
    <scope>NUCLEOTIDE SEQUENCE [LARGE SCALE GENOMIC DNA]</scope>
    <source>
        <strain evidence="5 6">LEV6574</strain>
    </source>
</reference>
<dbReference type="AlphaFoldDB" id="A0A507D1B2"/>
<dbReference type="SUPFAM" id="SSF50978">
    <property type="entry name" value="WD40 repeat-like"/>
    <property type="match status" value="1"/>
</dbReference>
<dbReference type="Pfam" id="PF00400">
    <property type="entry name" value="WD40"/>
    <property type="match status" value="1"/>
</dbReference>
<dbReference type="GO" id="GO:0080008">
    <property type="term" value="C:Cul4-RING E3 ubiquitin ligase complex"/>
    <property type="evidence" value="ECO:0007669"/>
    <property type="project" value="TreeGrafter"/>
</dbReference>
<dbReference type="GO" id="GO:0045717">
    <property type="term" value="P:negative regulation of fatty acid biosynthetic process"/>
    <property type="evidence" value="ECO:0007669"/>
    <property type="project" value="TreeGrafter"/>
</dbReference>
<evidence type="ECO:0000256" key="4">
    <source>
        <dbReference type="SAM" id="MobiDB-lite"/>
    </source>
</evidence>
<feature type="region of interest" description="Disordered" evidence="4">
    <location>
        <begin position="462"/>
        <end position="486"/>
    </location>
</feature>
<gene>
    <name evidence="5" type="ORF">SeLEV6574_g04094</name>
</gene>
<dbReference type="VEuPathDB" id="FungiDB:SeMB42_g06673"/>
<dbReference type="GO" id="GO:0005737">
    <property type="term" value="C:cytoplasm"/>
    <property type="evidence" value="ECO:0007669"/>
    <property type="project" value="TreeGrafter"/>
</dbReference>
<proteinExistence type="predicted"/>
<dbReference type="SMART" id="SM00320">
    <property type="entry name" value="WD40"/>
    <property type="match status" value="6"/>
</dbReference>
<evidence type="ECO:0000313" key="5">
    <source>
        <dbReference type="EMBL" id="TPX45101.1"/>
    </source>
</evidence>
<sequence>MMPRVSPLGKQHGQSCREVDSKSARSAIYNVIHKAQWSYCETLKGSSDCVNALALAPERDILLSGGDDKRVLIWSTASSPESTSPLGAFTGHNGIIFCVQAQQGTIYSCGNDGLLLKYSMERAASTSSTQQPSRNSETNADDVILAADAGILKLSIHPENHHLVLTAAQDGLVKLFDFRSSSREQGSLPKDNKLTEHNHVEFNPGHPVLFVTTDLSNELKLYDIRMFGASDCKPVLKMKSPKNDVSAAVFSPNGRYAVSQCHNHVPVIFDIHSYDSIDSATNSLAPLCHLTVPETEHSAYLSSITIKTPSFQYIGDELVVCCGSEDFNVYGWRDLQVKLYSLSTASPMPPANDSLEIVNDFILPGARSIVNNVLIHPHQPRIYTSGVESVIRCYSPFSMSQYETPPTLITRKPTPYPDLLEYLERLPSELDDTVDGKAIFFFDRLLGRESFRRRFTDMLDLSPDGMENENMSDDDELEQNIESRES</sequence>
<evidence type="ECO:0000256" key="1">
    <source>
        <dbReference type="ARBA" id="ARBA00022574"/>
    </source>
</evidence>
<feature type="compositionally biased region" description="Acidic residues" evidence="4">
    <location>
        <begin position="466"/>
        <end position="479"/>
    </location>
</feature>
<dbReference type="PROSITE" id="PS50082">
    <property type="entry name" value="WD_REPEATS_2"/>
    <property type="match status" value="1"/>
</dbReference>